<evidence type="ECO:0000313" key="1">
    <source>
        <dbReference type="EMBL" id="KAJ1679044.1"/>
    </source>
</evidence>
<organism evidence="1 2">
    <name type="scientific">Spiromyces aspiralis</name>
    <dbReference type="NCBI Taxonomy" id="68401"/>
    <lineage>
        <taxon>Eukaryota</taxon>
        <taxon>Fungi</taxon>
        <taxon>Fungi incertae sedis</taxon>
        <taxon>Zoopagomycota</taxon>
        <taxon>Kickxellomycotina</taxon>
        <taxon>Kickxellomycetes</taxon>
        <taxon>Kickxellales</taxon>
        <taxon>Kickxellaceae</taxon>
        <taxon>Spiromyces</taxon>
    </lineage>
</organism>
<proteinExistence type="predicted"/>
<comment type="caution">
    <text evidence="1">The sequence shown here is derived from an EMBL/GenBank/DDBJ whole genome shotgun (WGS) entry which is preliminary data.</text>
</comment>
<feature type="non-terminal residue" evidence="1">
    <location>
        <position position="1"/>
    </location>
</feature>
<dbReference type="Proteomes" id="UP001145114">
    <property type="component" value="Unassembled WGS sequence"/>
</dbReference>
<sequence>GLALDWYPSSQQTPKSSPETTPTSRGFENSQTRDASYVPIHAIGRQAEVSEKELQHAEDLADEGRPSELQAAATSLDERLRAERDDALRDIETQRCETSRQRLEAVRDVLDQGEVEAKMHLVADFARHLKRINEQRAQLLARAKEPVAVEHILVDRNHHRYLVDSTSWMSRLIRTLPELAEMLRFLLSFDLRNLAGTQQGEGEADQSSGVEGMVARLEQFVYEVEQAQSWAESEKPSAHTSGGKLPRFIMAKPKKQ</sequence>
<name>A0ACC1HYT7_9FUNG</name>
<reference evidence="1" key="1">
    <citation type="submission" date="2022-06" db="EMBL/GenBank/DDBJ databases">
        <title>Phylogenomic reconstructions and comparative analyses of Kickxellomycotina fungi.</title>
        <authorList>
            <person name="Reynolds N.K."/>
            <person name="Stajich J.E."/>
            <person name="Barry K."/>
            <person name="Grigoriev I.V."/>
            <person name="Crous P."/>
            <person name="Smith M.E."/>
        </authorList>
    </citation>
    <scope>NUCLEOTIDE SEQUENCE</scope>
    <source>
        <strain evidence="1">RSA 2271</strain>
    </source>
</reference>
<evidence type="ECO:0000313" key="2">
    <source>
        <dbReference type="Proteomes" id="UP001145114"/>
    </source>
</evidence>
<protein>
    <submittedName>
        <fullName evidence="1">Uncharacterized protein</fullName>
    </submittedName>
</protein>
<dbReference type="EMBL" id="JAMZIH010000647">
    <property type="protein sequence ID" value="KAJ1679044.1"/>
    <property type="molecule type" value="Genomic_DNA"/>
</dbReference>
<accession>A0ACC1HYT7</accession>
<gene>
    <name evidence="1" type="ORF">EV182_002845</name>
</gene>
<keyword evidence="2" id="KW-1185">Reference proteome</keyword>